<evidence type="ECO:0000313" key="2">
    <source>
        <dbReference type="Proteomes" id="UP000287651"/>
    </source>
</evidence>
<dbReference type="Proteomes" id="UP000287651">
    <property type="component" value="Unassembled WGS sequence"/>
</dbReference>
<accession>A0A426ZH01</accession>
<reference evidence="1 2" key="1">
    <citation type="journal article" date="2014" name="Agronomy (Basel)">
        <title>A Draft Genome Sequence for Ensete ventricosum, the Drought-Tolerant Tree Against Hunger.</title>
        <authorList>
            <person name="Harrison J."/>
            <person name="Moore K.A."/>
            <person name="Paszkiewicz K."/>
            <person name="Jones T."/>
            <person name="Grant M."/>
            <person name="Ambacheew D."/>
            <person name="Muzemil S."/>
            <person name="Studholme D.J."/>
        </authorList>
    </citation>
    <scope>NUCLEOTIDE SEQUENCE [LARGE SCALE GENOMIC DNA]</scope>
</reference>
<proteinExistence type="predicted"/>
<name>A0A426ZH01_ENSVE</name>
<evidence type="ECO:0000313" key="1">
    <source>
        <dbReference type="EMBL" id="RRT63259.1"/>
    </source>
</evidence>
<sequence length="174" mass="20138">MITWDRRFALLMERYKTMLDRRTMVHLPKKLKKELQTRTQSSWSINLEDKADLKTTDDAVGNSSGVRRELTEGIESFPGWRKGVPWKKTKTRWKIVGGSRKACRESYRSNMDPRSSLGIGPRIGRCDESSSGVRQDFVEGIEKITRNTSRDRQRKTMRLVVGDFGGCRIVRVRS</sequence>
<dbReference type="EMBL" id="AMZH03006664">
    <property type="protein sequence ID" value="RRT63259.1"/>
    <property type="molecule type" value="Genomic_DNA"/>
</dbReference>
<organism evidence="1 2">
    <name type="scientific">Ensete ventricosum</name>
    <name type="common">Abyssinian banana</name>
    <name type="synonym">Musa ensete</name>
    <dbReference type="NCBI Taxonomy" id="4639"/>
    <lineage>
        <taxon>Eukaryota</taxon>
        <taxon>Viridiplantae</taxon>
        <taxon>Streptophyta</taxon>
        <taxon>Embryophyta</taxon>
        <taxon>Tracheophyta</taxon>
        <taxon>Spermatophyta</taxon>
        <taxon>Magnoliopsida</taxon>
        <taxon>Liliopsida</taxon>
        <taxon>Zingiberales</taxon>
        <taxon>Musaceae</taxon>
        <taxon>Ensete</taxon>
    </lineage>
</organism>
<gene>
    <name evidence="1" type="ORF">B296_00014877</name>
</gene>
<dbReference type="AlphaFoldDB" id="A0A426ZH01"/>
<protein>
    <submittedName>
        <fullName evidence="1">Uncharacterized protein</fullName>
    </submittedName>
</protein>
<comment type="caution">
    <text evidence="1">The sequence shown here is derived from an EMBL/GenBank/DDBJ whole genome shotgun (WGS) entry which is preliminary data.</text>
</comment>